<dbReference type="EMBL" id="OR769219">
    <property type="protein sequence ID" value="WQJ51218.1"/>
    <property type="molecule type" value="Genomic_DNA"/>
</dbReference>
<evidence type="ECO:0000313" key="1">
    <source>
        <dbReference type="EMBL" id="WQJ51218.1"/>
    </source>
</evidence>
<proteinExistence type="predicted"/>
<protein>
    <submittedName>
        <fullName evidence="1">Uncharacterized protein</fullName>
    </submittedName>
</protein>
<organism evidence="1 2">
    <name type="scientific">phage Lak_Megaphage_RVC_AP3_GC26</name>
    <dbReference type="NCBI Taxonomy" id="3109225"/>
    <lineage>
        <taxon>Viruses</taxon>
        <taxon>Duplodnaviria</taxon>
        <taxon>Heunggongvirae</taxon>
        <taxon>Uroviricota</taxon>
        <taxon>Caudoviricetes</taxon>
        <taxon>Caudoviricetes code 15 clade</taxon>
    </lineage>
</organism>
<name>A0ABZ0Z228_9CAUD</name>
<sequence length="213" mass="25346">MSCYNTIPRSLRLRLQESLIDAISNTLLEEFNNLKIVDNIFNISDELFDKVKDILYLMSPTEIQARINQQYRLICDLTNEEINEIIKNNDVIGSLIQYFKNINLYDKYLLDFNILLKNDIVSNNYEYVLLLNIIGYFGHIQKLLKNDIKESSIRKMLQNNKYTSLDKQNADKVKYDINKFISNYFLKLQKAINYALKENKFDEYYRKSLFSNI</sequence>
<reference evidence="1 2" key="1">
    <citation type="submission" date="2023-11" db="EMBL/GenBank/DDBJ databases">
        <authorList>
            <person name="Cook R."/>
            <person name="Crisci M."/>
            <person name="Pye H."/>
            <person name="Adriaenssens E."/>
            <person name="Santini J."/>
        </authorList>
    </citation>
    <scope>NUCLEOTIDE SEQUENCE [LARGE SCALE GENOMIC DNA]</scope>
    <source>
        <strain evidence="1">Lak_Megaphage_RVC_AP3_GC26</strain>
    </source>
</reference>
<dbReference type="Proteomes" id="UP001348805">
    <property type="component" value="Segment"/>
</dbReference>
<accession>A0ABZ0Z228</accession>
<keyword evidence="2" id="KW-1185">Reference proteome</keyword>
<evidence type="ECO:0000313" key="2">
    <source>
        <dbReference type="Proteomes" id="UP001348805"/>
    </source>
</evidence>